<gene>
    <name evidence="1" type="ORF">ABVT43_19115</name>
</gene>
<dbReference type="PANTHER" id="PTHR32089:SF119">
    <property type="entry name" value="METHYL-ACCEPTING CHEMOTAXIS PROTEIN CTPL"/>
    <property type="match status" value="1"/>
</dbReference>
<dbReference type="Proteomes" id="UP001548189">
    <property type="component" value="Unassembled WGS sequence"/>
</dbReference>
<dbReference type="SUPFAM" id="SSF58104">
    <property type="entry name" value="Methyl-accepting chemotaxis protein (MCP) signaling domain"/>
    <property type="match status" value="1"/>
</dbReference>
<dbReference type="CDD" id="cd11386">
    <property type="entry name" value="MCP_signal"/>
    <property type="match status" value="1"/>
</dbReference>
<keyword evidence="2" id="KW-1185">Reference proteome</keyword>
<reference evidence="1 2" key="1">
    <citation type="submission" date="2024-06" db="EMBL/GenBank/DDBJ databases">
        <authorList>
            <person name="Li F."/>
        </authorList>
    </citation>
    <scope>NUCLEOTIDE SEQUENCE [LARGE SCALE GENOMIC DNA]</scope>
    <source>
        <strain evidence="1 2">GXAS 311</strain>
    </source>
</reference>
<dbReference type="InterPro" id="IPR033479">
    <property type="entry name" value="dCache_1"/>
</dbReference>
<organism evidence="1 2">
    <name type="scientific">Aliikangiella maris</name>
    <dbReference type="NCBI Taxonomy" id="3162458"/>
    <lineage>
        <taxon>Bacteria</taxon>
        <taxon>Pseudomonadati</taxon>
        <taxon>Pseudomonadota</taxon>
        <taxon>Gammaproteobacteria</taxon>
        <taxon>Oceanospirillales</taxon>
        <taxon>Pleioneaceae</taxon>
        <taxon>Aliikangiella</taxon>
    </lineage>
</organism>
<dbReference type="InterPro" id="IPR029151">
    <property type="entry name" value="Sensor-like_sf"/>
</dbReference>
<accession>A0ABV2BZA9</accession>
<dbReference type="EMBL" id="JBEVCJ010000042">
    <property type="protein sequence ID" value="MET1257263.1"/>
    <property type="molecule type" value="Genomic_DNA"/>
</dbReference>
<dbReference type="PANTHER" id="PTHR32089">
    <property type="entry name" value="METHYL-ACCEPTING CHEMOTAXIS PROTEIN MCPB"/>
    <property type="match status" value="1"/>
</dbReference>
<dbReference type="Pfam" id="PF00015">
    <property type="entry name" value="MCPsignal"/>
    <property type="match status" value="1"/>
</dbReference>
<dbReference type="Pfam" id="PF00672">
    <property type="entry name" value="HAMP"/>
    <property type="match status" value="1"/>
</dbReference>
<dbReference type="CDD" id="cd12912">
    <property type="entry name" value="PDC2_MCP_like"/>
    <property type="match status" value="1"/>
</dbReference>
<name>A0ABV2BZA9_9GAMM</name>
<dbReference type="InterPro" id="IPR003660">
    <property type="entry name" value="HAMP_dom"/>
</dbReference>
<comment type="caution">
    <text evidence="1">The sequence shown here is derived from an EMBL/GenBank/DDBJ whole genome shotgun (WGS) entry which is preliminary data.</text>
</comment>
<dbReference type="SMART" id="SM00283">
    <property type="entry name" value="MA"/>
    <property type="match status" value="1"/>
</dbReference>
<dbReference type="Pfam" id="PF02743">
    <property type="entry name" value="dCache_1"/>
    <property type="match status" value="1"/>
</dbReference>
<dbReference type="PROSITE" id="PS50885">
    <property type="entry name" value="HAMP"/>
    <property type="match status" value="1"/>
</dbReference>
<sequence length="536" mass="58628">MSTWGGESGGYIQAPEESNPVGNYDPRKRPWYQLAKASPQKAIMTSTYKGSLGDPMVSIAHSITNTSGNFIGVQSVDVALSRLTEIISSIRLGETGYLILIDENNTILADAKNPENGFKKLNELDGELYQQLAANQQKNFSIEQNGTSYEITSYLSPELKWRFIGIIETYEIHSPTYRLIRIIFLIGLVLVAAFIFLGALFSSRIVAPILQVSKGLEDIAKGEGNLSVRLDVKSQDEIGALAKWFNLFIESTNTMAKDIQSCSQQLSLSSESTNQIITQMRAGNHEQEQAIAKAATATTEMTSTAQHMAMNCSETMTEVNNTKEAALQGNGTMKIAVNKVEQLSTTISESSIAMDELNRESNNITQILNVIRGIAEQTNLLALNAAIEAARAGDQGRGFAVVADEVRTLAQRSQKSTEEIDAVLTSLADRTQFVAGKMELSSKQSQDASEESKRAQILFNDIAKSVEAINDMITRIATAADEQYQVSEEIAQNITEINDVAYLATTSSDKMSSDSAELLNLSQQLNQLVARFKVSR</sequence>
<dbReference type="PROSITE" id="PS50111">
    <property type="entry name" value="CHEMOTAXIS_TRANSDUC_2"/>
    <property type="match status" value="1"/>
</dbReference>
<dbReference type="SMART" id="SM00304">
    <property type="entry name" value="HAMP"/>
    <property type="match status" value="1"/>
</dbReference>
<evidence type="ECO:0000313" key="1">
    <source>
        <dbReference type="EMBL" id="MET1257263.1"/>
    </source>
</evidence>
<dbReference type="SUPFAM" id="SSF103190">
    <property type="entry name" value="Sensory domain-like"/>
    <property type="match status" value="1"/>
</dbReference>
<protein>
    <submittedName>
        <fullName evidence="1">Methyl-accepting chemotaxis protein</fullName>
    </submittedName>
</protein>
<proteinExistence type="predicted"/>
<dbReference type="Gene3D" id="3.30.450.20">
    <property type="entry name" value="PAS domain"/>
    <property type="match status" value="2"/>
</dbReference>
<dbReference type="Gene3D" id="1.10.287.950">
    <property type="entry name" value="Methyl-accepting chemotaxis protein"/>
    <property type="match status" value="1"/>
</dbReference>
<dbReference type="InterPro" id="IPR004089">
    <property type="entry name" value="MCPsignal_dom"/>
</dbReference>
<evidence type="ECO:0000313" key="2">
    <source>
        <dbReference type="Proteomes" id="UP001548189"/>
    </source>
</evidence>
<dbReference type="CDD" id="cd06225">
    <property type="entry name" value="HAMP"/>
    <property type="match status" value="1"/>
</dbReference>